<keyword evidence="12" id="KW-1185">Reference proteome</keyword>
<feature type="region of interest" description="Disordered" evidence="9">
    <location>
        <begin position="449"/>
        <end position="482"/>
    </location>
</feature>
<evidence type="ECO:0000256" key="9">
    <source>
        <dbReference type="SAM" id="MobiDB-lite"/>
    </source>
</evidence>
<dbReference type="InterPro" id="IPR019821">
    <property type="entry name" value="Kinesin_motor_CS"/>
</dbReference>
<dbReference type="InterPro" id="IPR027640">
    <property type="entry name" value="Kinesin-like_fam"/>
</dbReference>
<evidence type="ECO:0000259" key="10">
    <source>
        <dbReference type="PROSITE" id="PS50067"/>
    </source>
</evidence>
<comment type="caution">
    <text evidence="11">The sequence shown here is derived from an EMBL/GenBank/DDBJ whole genome shotgun (WGS) entry which is preliminary data.</text>
</comment>
<name>A0A9P6YXE0_9FUNG</name>
<proteinExistence type="inferred from homology"/>
<dbReference type="InterPro" id="IPR001752">
    <property type="entry name" value="Kinesin_motor_dom"/>
</dbReference>
<evidence type="ECO:0000256" key="5">
    <source>
        <dbReference type="ARBA" id="ARBA00023054"/>
    </source>
</evidence>
<dbReference type="InterPro" id="IPR036961">
    <property type="entry name" value="Kinesin_motor_dom_sf"/>
</dbReference>
<dbReference type="GO" id="GO:0051231">
    <property type="term" value="P:spindle elongation"/>
    <property type="evidence" value="ECO:0007669"/>
    <property type="project" value="TreeGrafter"/>
</dbReference>
<dbReference type="PROSITE" id="PS00411">
    <property type="entry name" value="KINESIN_MOTOR_1"/>
    <property type="match status" value="1"/>
</dbReference>
<comment type="subcellular location">
    <subcellularLocation>
        <location evidence="1">Cytoplasm</location>
    </subcellularLocation>
</comment>
<dbReference type="SMART" id="SM00129">
    <property type="entry name" value="KISc"/>
    <property type="match status" value="1"/>
</dbReference>
<dbReference type="EMBL" id="JAANIU010001724">
    <property type="protein sequence ID" value="KAG1566481.1"/>
    <property type="molecule type" value="Genomic_DNA"/>
</dbReference>
<dbReference type="PANTHER" id="PTHR47969:SF15">
    <property type="entry name" value="CHROMOSOME-ASSOCIATED KINESIN KIF4A-RELATED"/>
    <property type="match status" value="1"/>
</dbReference>
<dbReference type="GO" id="GO:0005875">
    <property type="term" value="C:microtubule associated complex"/>
    <property type="evidence" value="ECO:0007669"/>
    <property type="project" value="TreeGrafter"/>
</dbReference>
<sequence>MSVCTVRVALRVRPFIEKEEAKNYITFLPNQPNVIINQNRHFTFDHVYSPSVSQEEVYQSAIRPLFEQFVKGYNATILAYGQTGSGKTYSMGISYHHQDPKQYGIVPRFADNLFHWIDTQINNNKDTIAYRVKASFLELYNEDVIDLLDIANTNISIREDTIGNISWSGVHEQEIRKSSDLLNCLYQGSVARTTASTDMNSESSRSHAIFSVTLIQSVQSMKKEIISKFHFVDLAGSERLKKTNAVGDRAKEGISINAGLLALGNVISALSDDTKRGQYIPYRNSKLTRLLQDSLGGNSQTLMLACVSPADSNQHETLSTLKYANRAKRITNKVTINQVQSETEALKEEIHRLREEALLSDAFIKEVHIELDELRKKNKSLEAALRLNSHIPSRKQQKKHLEDDNATLVGSVSDEKRIPVTPAMTLARKKKRLTHPGTVIARKKSIMYPSSPQLPAPQQAQPPLTTSASTTTTTTTKDDLLEKHRQRIKKESQLLKQFRLNKEEVDISRIIHVFQSSIKEQKQLIYFIEKSQGSSAKESLDSKMKRSSLPQLKQPKKTTMPVEKMNPHLQVEIDRLVVENENISAQVQQMGLIVKRVFSMMNNATIPIQQIKPILNKAVVIHNTLMKQKTVDLRKSSSQLDQVKSAESIYHELIKIISLENIKSHPICLEIIQDLKQKKIQLMREQKELLMERKEIITKFYHDDASQEEGQQYMDERIDEISLQIDYISRQIQEITSTSKQNIKQSLIDVLQPLKEGELRALLSLFIQQDVIRGIAQSSMYQLAESTLYQYQQGLVQLRRLEKTMNNHIVQGLLKTPVKFLPNGLVLISGKK</sequence>
<gene>
    <name evidence="11" type="ORF">G6F50_009106</name>
</gene>
<feature type="binding site" evidence="6">
    <location>
        <begin position="81"/>
        <end position="88"/>
    </location>
    <ligand>
        <name>ATP</name>
        <dbReference type="ChEBI" id="CHEBI:30616"/>
    </ligand>
</feature>
<dbReference type="GO" id="GO:0007018">
    <property type="term" value="P:microtubule-based movement"/>
    <property type="evidence" value="ECO:0007669"/>
    <property type="project" value="InterPro"/>
</dbReference>
<dbReference type="Gene3D" id="3.40.850.10">
    <property type="entry name" value="Kinesin motor domain"/>
    <property type="match status" value="1"/>
</dbReference>
<keyword evidence="7" id="KW-0493">Microtubule</keyword>
<feature type="region of interest" description="Disordered" evidence="9">
    <location>
        <begin position="391"/>
        <end position="410"/>
    </location>
</feature>
<dbReference type="SUPFAM" id="SSF52540">
    <property type="entry name" value="P-loop containing nucleoside triphosphate hydrolases"/>
    <property type="match status" value="1"/>
</dbReference>
<keyword evidence="3 6" id="KW-0547">Nucleotide-binding</keyword>
<dbReference type="GO" id="GO:0007052">
    <property type="term" value="P:mitotic spindle organization"/>
    <property type="evidence" value="ECO:0007669"/>
    <property type="project" value="TreeGrafter"/>
</dbReference>
<keyword evidence="5 8" id="KW-0175">Coiled coil</keyword>
<dbReference type="GO" id="GO:0003777">
    <property type="term" value="F:microtubule motor activity"/>
    <property type="evidence" value="ECO:0007669"/>
    <property type="project" value="InterPro"/>
</dbReference>
<evidence type="ECO:0000313" key="11">
    <source>
        <dbReference type="EMBL" id="KAG1566481.1"/>
    </source>
</evidence>
<dbReference type="Pfam" id="PF00225">
    <property type="entry name" value="Kinesin"/>
    <property type="match status" value="1"/>
</dbReference>
<accession>A0A9P6YXE0</accession>
<dbReference type="AlphaFoldDB" id="A0A9P6YXE0"/>
<dbReference type="GO" id="GO:0008017">
    <property type="term" value="F:microtubule binding"/>
    <property type="evidence" value="ECO:0007669"/>
    <property type="project" value="InterPro"/>
</dbReference>
<feature type="domain" description="Kinesin motor" evidence="10">
    <location>
        <begin position="5"/>
        <end position="330"/>
    </location>
</feature>
<dbReference type="PANTHER" id="PTHR47969">
    <property type="entry name" value="CHROMOSOME-ASSOCIATED KINESIN KIF4A-RELATED"/>
    <property type="match status" value="1"/>
</dbReference>
<evidence type="ECO:0000256" key="1">
    <source>
        <dbReference type="ARBA" id="ARBA00004496"/>
    </source>
</evidence>
<evidence type="ECO:0000256" key="2">
    <source>
        <dbReference type="ARBA" id="ARBA00022490"/>
    </source>
</evidence>
<comment type="similarity">
    <text evidence="6 7">Belongs to the TRAFAC class myosin-kinesin ATPase superfamily. Kinesin family.</text>
</comment>
<dbReference type="Proteomes" id="UP000740926">
    <property type="component" value="Unassembled WGS sequence"/>
</dbReference>
<dbReference type="PROSITE" id="PS50067">
    <property type="entry name" value="KINESIN_MOTOR_2"/>
    <property type="match status" value="1"/>
</dbReference>
<dbReference type="InterPro" id="IPR027417">
    <property type="entry name" value="P-loop_NTPase"/>
</dbReference>
<keyword evidence="4 6" id="KW-0067">ATP-binding</keyword>
<evidence type="ECO:0000256" key="7">
    <source>
        <dbReference type="RuleBase" id="RU000394"/>
    </source>
</evidence>
<keyword evidence="6 7" id="KW-0505">Motor protein</keyword>
<feature type="compositionally biased region" description="Low complexity" evidence="9">
    <location>
        <begin position="449"/>
        <end position="475"/>
    </location>
</feature>
<evidence type="ECO:0000256" key="8">
    <source>
        <dbReference type="SAM" id="Coils"/>
    </source>
</evidence>
<dbReference type="PRINTS" id="PR00380">
    <property type="entry name" value="KINESINHEAVY"/>
</dbReference>
<dbReference type="GO" id="GO:0005737">
    <property type="term" value="C:cytoplasm"/>
    <property type="evidence" value="ECO:0007669"/>
    <property type="project" value="UniProtKB-SubCell"/>
</dbReference>
<evidence type="ECO:0000256" key="6">
    <source>
        <dbReference type="PROSITE-ProRule" id="PRU00283"/>
    </source>
</evidence>
<dbReference type="CDD" id="cd01372">
    <property type="entry name" value="KISc_KIF4"/>
    <property type="match status" value="1"/>
</dbReference>
<dbReference type="GO" id="GO:0005874">
    <property type="term" value="C:microtubule"/>
    <property type="evidence" value="ECO:0007669"/>
    <property type="project" value="UniProtKB-KW"/>
</dbReference>
<feature type="region of interest" description="Disordered" evidence="9">
    <location>
        <begin position="536"/>
        <end position="560"/>
    </location>
</feature>
<reference evidence="11 12" key="1">
    <citation type="journal article" date="2020" name="Microb. Genom.">
        <title>Genetic diversity of clinical and environmental Mucorales isolates obtained from an investigation of mucormycosis cases among solid organ transplant recipients.</title>
        <authorList>
            <person name="Nguyen M.H."/>
            <person name="Kaul D."/>
            <person name="Muto C."/>
            <person name="Cheng S.J."/>
            <person name="Richter R.A."/>
            <person name="Bruno V.M."/>
            <person name="Liu G."/>
            <person name="Beyhan S."/>
            <person name="Sundermann A.J."/>
            <person name="Mounaud S."/>
            <person name="Pasculle A.W."/>
            <person name="Nierman W.C."/>
            <person name="Driscoll E."/>
            <person name="Cumbie R."/>
            <person name="Clancy C.J."/>
            <person name="Dupont C.L."/>
        </authorList>
    </citation>
    <scope>NUCLEOTIDE SEQUENCE [LARGE SCALE GENOMIC DNA]</scope>
    <source>
        <strain evidence="11 12">GL24</strain>
    </source>
</reference>
<keyword evidence="2" id="KW-0963">Cytoplasm</keyword>
<protein>
    <recommendedName>
        <fullName evidence="7">Kinesin-like protein</fullName>
    </recommendedName>
</protein>
<feature type="coiled-coil region" evidence="8">
    <location>
        <begin position="336"/>
        <end position="384"/>
    </location>
</feature>
<evidence type="ECO:0000313" key="12">
    <source>
        <dbReference type="Proteomes" id="UP000740926"/>
    </source>
</evidence>
<evidence type="ECO:0000256" key="3">
    <source>
        <dbReference type="ARBA" id="ARBA00022741"/>
    </source>
</evidence>
<evidence type="ECO:0000256" key="4">
    <source>
        <dbReference type="ARBA" id="ARBA00022840"/>
    </source>
</evidence>
<dbReference type="GO" id="GO:0005524">
    <property type="term" value="F:ATP binding"/>
    <property type="evidence" value="ECO:0007669"/>
    <property type="project" value="UniProtKB-UniRule"/>
</dbReference>
<organism evidence="11 12">
    <name type="scientific">Rhizopus delemar</name>
    <dbReference type="NCBI Taxonomy" id="936053"/>
    <lineage>
        <taxon>Eukaryota</taxon>
        <taxon>Fungi</taxon>
        <taxon>Fungi incertae sedis</taxon>
        <taxon>Mucoromycota</taxon>
        <taxon>Mucoromycotina</taxon>
        <taxon>Mucoromycetes</taxon>
        <taxon>Mucorales</taxon>
        <taxon>Mucorineae</taxon>
        <taxon>Rhizopodaceae</taxon>
        <taxon>Rhizopus</taxon>
    </lineage>
</organism>